<dbReference type="AlphaFoldDB" id="A0A8B7NRG7"/>
<dbReference type="Proteomes" id="UP000694843">
    <property type="component" value="Unplaced"/>
</dbReference>
<comment type="similarity">
    <text evidence="2">Belongs to the nuclear hormone receptor family. NR1 subfamily.</text>
</comment>
<name>A0A8B7NRG7_HYAAZ</name>
<dbReference type="PANTHER" id="PTHR45805:SF10">
    <property type="entry name" value="ECDYSONE-INDUCED PROTEIN 78C"/>
    <property type="match status" value="1"/>
</dbReference>
<organism evidence="15 16">
    <name type="scientific">Hyalella azteca</name>
    <name type="common">Amphipod</name>
    <dbReference type="NCBI Taxonomy" id="294128"/>
    <lineage>
        <taxon>Eukaryota</taxon>
        <taxon>Metazoa</taxon>
        <taxon>Ecdysozoa</taxon>
        <taxon>Arthropoda</taxon>
        <taxon>Crustacea</taxon>
        <taxon>Multicrustacea</taxon>
        <taxon>Malacostraca</taxon>
        <taxon>Eumalacostraca</taxon>
        <taxon>Peracarida</taxon>
        <taxon>Amphipoda</taxon>
        <taxon>Senticaudata</taxon>
        <taxon>Talitrida</taxon>
        <taxon>Talitroidea</taxon>
        <taxon>Hyalellidae</taxon>
        <taxon>Hyalella</taxon>
    </lineage>
</organism>
<keyword evidence="5 11" id="KW-0862">Zinc</keyword>
<dbReference type="Gene3D" id="3.30.50.10">
    <property type="entry name" value="Erythroid Transcription Factor GATA-1, subunit A"/>
    <property type="match status" value="1"/>
</dbReference>
<dbReference type="SMART" id="SM00399">
    <property type="entry name" value="ZnF_C4"/>
    <property type="match status" value="1"/>
</dbReference>
<protein>
    <submittedName>
        <fullName evidence="16">Ecdysone-induced protein 78C isoform X1</fullName>
    </submittedName>
    <submittedName>
        <fullName evidence="17">Ecdysone-induced protein 78C isoform X2</fullName>
    </submittedName>
</protein>
<dbReference type="OrthoDB" id="6081310at2759"/>
<gene>
    <name evidence="16 17" type="primary">LOC108672497</name>
</gene>
<accession>A0A8B7NRG7</accession>
<dbReference type="InterPro" id="IPR013088">
    <property type="entry name" value="Znf_NHR/GATA"/>
</dbReference>
<dbReference type="Gene3D" id="1.10.565.10">
    <property type="entry name" value="Retinoid X Receptor"/>
    <property type="match status" value="1"/>
</dbReference>
<keyword evidence="10 11" id="KW-0539">Nucleus</keyword>
<keyword evidence="3 11" id="KW-0479">Metal-binding</keyword>
<comment type="subcellular location">
    <subcellularLocation>
        <location evidence="1 11">Nucleus</location>
    </subcellularLocation>
</comment>
<evidence type="ECO:0000259" key="13">
    <source>
        <dbReference type="PROSITE" id="PS51030"/>
    </source>
</evidence>
<evidence type="ECO:0000256" key="5">
    <source>
        <dbReference type="ARBA" id="ARBA00022833"/>
    </source>
</evidence>
<keyword evidence="15" id="KW-1185">Reference proteome</keyword>
<dbReference type="OMA" id="EKHNPLE"/>
<dbReference type="GO" id="GO:0043565">
    <property type="term" value="F:sequence-specific DNA binding"/>
    <property type="evidence" value="ECO:0007669"/>
    <property type="project" value="InterPro"/>
</dbReference>
<feature type="region of interest" description="Disordered" evidence="12">
    <location>
        <begin position="252"/>
        <end position="324"/>
    </location>
</feature>
<dbReference type="PRINTS" id="PR00546">
    <property type="entry name" value="THYROIDHORMR"/>
</dbReference>
<feature type="compositionally biased region" description="Polar residues" evidence="12">
    <location>
        <begin position="99"/>
        <end position="127"/>
    </location>
</feature>
<evidence type="ECO:0000256" key="3">
    <source>
        <dbReference type="ARBA" id="ARBA00022723"/>
    </source>
</evidence>
<dbReference type="PROSITE" id="PS51030">
    <property type="entry name" value="NUCLEAR_REC_DBD_2"/>
    <property type="match status" value="1"/>
</dbReference>
<dbReference type="FunFam" id="3.30.50.10:FF:000056">
    <property type="entry name" value="Peroxisome proliferator-activated receptor gamma"/>
    <property type="match status" value="1"/>
</dbReference>
<evidence type="ECO:0000256" key="1">
    <source>
        <dbReference type="ARBA" id="ARBA00004123"/>
    </source>
</evidence>
<dbReference type="RefSeq" id="XP_018015661.1">
    <property type="nucleotide sequence ID" value="XM_018160172.2"/>
</dbReference>
<evidence type="ECO:0000313" key="15">
    <source>
        <dbReference type="Proteomes" id="UP000694843"/>
    </source>
</evidence>
<dbReference type="GeneID" id="108672497"/>
<evidence type="ECO:0000256" key="2">
    <source>
        <dbReference type="ARBA" id="ARBA00008092"/>
    </source>
</evidence>
<dbReference type="PROSITE" id="PS00031">
    <property type="entry name" value="NUCLEAR_REC_DBD_1"/>
    <property type="match status" value="1"/>
</dbReference>
<keyword evidence="8 11" id="KW-0804">Transcription</keyword>
<dbReference type="SUPFAM" id="SSF48508">
    <property type="entry name" value="Nuclear receptor ligand-binding domain"/>
    <property type="match status" value="1"/>
</dbReference>
<evidence type="ECO:0000256" key="9">
    <source>
        <dbReference type="ARBA" id="ARBA00023170"/>
    </source>
</evidence>
<evidence type="ECO:0000256" key="7">
    <source>
        <dbReference type="ARBA" id="ARBA00023125"/>
    </source>
</evidence>
<dbReference type="InterPro" id="IPR001728">
    <property type="entry name" value="ThyrH_rcpt"/>
</dbReference>
<dbReference type="PRINTS" id="PR00047">
    <property type="entry name" value="STROIDFINGER"/>
</dbReference>
<feature type="compositionally biased region" description="Polar residues" evidence="12">
    <location>
        <begin position="289"/>
        <end position="298"/>
    </location>
</feature>
<dbReference type="Pfam" id="PF00104">
    <property type="entry name" value="Hormone_recep"/>
    <property type="match status" value="1"/>
</dbReference>
<sequence>MDVFKMEPSLNSLGTAVPGVKVSTTEVTFDTNTDFNLSFFDSSTPPPSVSKKEPDFLNDRDAEGLFESMTSDSLFSPVSIKKEDFNERQDSSMYEPMSTDYSSPFTSEESKYTSFSDAAVPSSLQQTPPSPAPTLSPRCDTQSARQHSKVPIIIKSDQSYQVADSTPSAQSSTPSKTFVACKVCGDKASGYHYGVTSCEGCKGFFRRSIQKQIEYRCLRDGKCLVIRLNRNRCQYCRFRKCISVGMSRDSVRYGRVPKRSRERESLDSRSPSAPPTPGSAAIEGPLTPTGLSSSSNGYTPACDLPSSQGLSNGSSNGVSSTMSNGISNGVVNQVMMGNGSESCIDDGGDGAGRARVVSSSSMMEVEHKQADIYDFIMAVSQAHFSTCNYTEDKVRDLVRKPVLFNSSISDPDEASSTADALDDQKIRLFQGLSTCVSPSIQSVVEFAKRLTGFSSLGQDIQLNLIKGGFFELWLTRVSRVTSSLDNTLTFADGSYVTRHHLNLIFDVDFVDSLFNFAASFNSLGLHDTGIGLFSAAVLFTPDRLGVIDRKNVQYHQDRAMEALRTHVSQTSRSHPMDNSIFQSLLSKLQELRKIGGCHQSHLQWFRDNWNRLELPPLFAEIYDIRQDESKLMLN</sequence>
<dbReference type="GO" id="GO:0004879">
    <property type="term" value="F:nuclear receptor activity"/>
    <property type="evidence" value="ECO:0007669"/>
    <property type="project" value="InterPro"/>
</dbReference>
<dbReference type="SUPFAM" id="SSF57716">
    <property type="entry name" value="Glucocorticoid receptor-like (DNA-binding domain)"/>
    <property type="match status" value="1"/>
</dbReference>
<evidence type="ECO:0000256" key="4">
    <source>
        <dbReference type="ARBA" id="ARBA00022771"/>
    </source>
</evidence>
<dbReference type="KEGG" id="hazt:108672497"/>
<reference evidence="16 17" key="1">
    <citation type="submission" date="2025-04" db="UniProtKB">
        <authorList>
            <consortium name="RefSeq"/>
        </authorList>
    </citation>
    <scope>IDENTIFICATION</scope>
    <source>
        <tissue evidence="16 17">Whole organism</tissue>
    </source>
</reference>
<feature type="domain" description="Nuclear receptor" evidence="13">
    <location>
        <begin position="178"/>
        <end position="253"/>
    </location>
</feature>
<evidence type="ECO:0000256" key="11">
    <source>
        <dbReference type="RuleBase" id="RU004334"/>
    </source>
</evidence>
<feature type="compositionally biased region" description="Low complexity" evidence="12">
    <location>
        <begin position="306"/>
        <end position="324"/>
    </location>
</feature>
<keyword evidence="7 11" id="KW-0238">DNA-binding</keyword>
<dbReference type="InterPro" id="IPR000536">
    <property type="entry name" value="Nucl_hrmn_rcpt_lig-bd"/>
</dbReference>
<dbReference type="GO" id="GO:0005634">
    <property type="term" value="C:nucleus"/>
    <property type="evidence" value="ECO:0007669"/>
    <property type="project" value="UniProtKB-SubCell"/>
</dbReference>
<dbReference type="PRINTS" id="PR00398">
    <property type="entry name" value="STRDHORMONER"/>
</dbReference>
<evidence type="ECO:0000256" key="12">
    <source>
        <dbReference type="SAM" id="MobiDB-lite"/>
    </source>
</evidence>
<keyword evidence="4 11" id="KW-0863">Zinc-finger</keyword>
<evidence type="ECO:0000256" key="8">
    <source>
        <dbReference type="ARBA" id="ARBA00023163"/>
    </source>
</evidence>
<dbReference type="InterPro" id="IPR001628">
    <property type="entry name" value="Znf_hrmn_rcpt"/>
</dbReference>
<dbReference type="PROSITE" id="PS51843">
    <property type="entry name" value="NR_LBD"/>
    <property type="match status" value="1"/>
</dbReference>
<evidence type="ECO:0000256" key="6">
    <source>
        <dbReference type="ARBA" id="ARBA00023015"/>
    </source>
</evidence>
<dbReference type="RefSeq" id="XP_047739625.1">
    <property type="nucleotide sequence ID" value="XM_047883669.1"/>
</dbReference>
<evidence type="ECO:0000259" key="14">
    <source>
        <dbReference type="PROSITE" id="PS51843"/>
    </source>
</evidence>
<dbReference type="Pfam" id="PF00105">
    <property type="entry name" value="zf-C4"/>
    <property type="match status" value="1"/>
</dbReference>
<keyword evidence="9 11" id="KW-0675">Receptor</keyword>
<proteinExistence type="inferred from homology"/>
<evidence type="ECO:0000313" key="17">
    <source>
        <dbReference type="RefSeq" id="XP_047739625.1"/>
    </source>
</evidence>
<dbReference type="GO" id="GO:0008270">
    <property type="term" value="F:zinc ion binding"/>
    <property type="evidence" value="ECO:0007669"/>
    <property type="project" value="UniProtKB-KW"/>
</dbReference>
<dbReference type="InterPro" id="IPR001723">
    <property type="entry name" value="Nuclear_hrmn_rcpt"/>
</dbReference>
<keyword evidence="6 11" id="KW-0805">Transcription regulation</keyword>
<dbReference type="InterPro" id="IPR035500">
    <property type="entry name" value="NHR-like_dom_sf"/>
</dbReference>
<evidence type="ECO:0000313" key="16">
    <source>
        <dbReference type="RefSeq" id="XP_018015661.1"/>
    </source>
</evidence>
<dbReference type="SMART" id="SM00430">
    <property type="entry name" value="HOLI"/>
    <property type="match status" value="1"/>
</dbReference>
<feature type="region of interest" description="Disordered" evidence="12">
    <location>
        <begin position="86"/>
        <end position="141"/>
    </location>
</feature>
<dbReference type="PANTHER" id="PTHR45805">
    <property type="entry name" value="NUCLEAR HORMONE RECEPTOR HR3-RELATED"/>
    <property type="match status" value="1"/>
</dbReference>
<evidence type="ECO:0000256" key="10">
    <source>
        <dbReference type="ARBA" id="ARBA00023242"/>
    </source>
</evidence>
<feature type="domain" description="NR LBD" evidence="14">
    <location>
        <begin position="389"/>
        <end position="624"/>
    </location>
</feature>
<dbReference type="CDD" id="cd07165">
    <property type="entry name" value="NR_DBD_DmE78_like"/>
    <property type="match status" value="1"/>
</dbReference>